<comment type="caution">
    <text evidence="2">The sequence shown here is derived from an EMBL/GenBank/DDBJ whole genome shotgun (WGS) entry which is preliminary data.</text>
</comment>
<accession>A0ABQ8QCI0</accession>
<keyword evidence="3" id="KW-1185">Reference proteome</keyword>
<name>A0ABQ8QCI0_9AGAR</name>
<keyword evidence="1" id="KW-0472">Membrane</keyword>
<evidence type="ECO:0000313" key="2">
    <source>
        <dbReference type="EMBL" id="KAJ3996133.1"/>
    </source>
</evidence>
<dbReference type="EMBL" id="MU790625">
    <property type="protein sequence ID" value="KAJ3996133.1"/>
    <property type="molecule type" value="Genomic_DNA"/>
</dbReference>
<protein>
    <submittedName>
        <fullName evidence="2">Uncharacterized protein</fullName>
    </submittedName>
</protein>
<dbReference type="Proteomes" id="UP001163828">
    <property type="component" value="Unassembled WGS sequence"/>
</dbReference>
<sequence>MTQSVRSTQGDERNTGYYAGVIFSALCLPGLIYILDTYITRHSNRFSSSLNASLCLCFNGGKHQIHTDVGRFFHSAISDLPWPCLVCREVFGVWWCLGLHKESLMVTLASRYKPPSKFCDLLAVAGDCDFRKLSQVSMSSFLLYHLYRRSPADYIFLVLVIAGVSKTVIAELTDETNGVDVSRILPPMCSGGVTHRCLELVPSILQGIDISGIVQLCET</sequence>
<evidence type="ECO:0000256" key="1">
    <source>
        <dbReference type="SAM" id="Phobius"/>
    </source>
</evidence>
<reference evidence="2" key="1">
    <citation type="submission" date="2022-08" db="EMBL/GenBank/DDBJ databases">
        <authorList>
            <consortium name="DOE Joint Genome Institute"/>
            <person name="Min B."/>
            <person name="Riley R."/>
            <person name="Sierra-Patev S."/>
            <person name="Naranjo-Ortiz M."/>
            <person name="Looney B."/>
            <person name="Konkel Z."/>
            <person name="Slot J.C."/>
            <person name="Sakamoto Y."/>
            <person name="Steenwyk J.L."/>
            <person name="Rokas A."/>
            <person name="Carro J."/>
            <person name="Camarero S."/>
            <person name="Ferreira P."/>
            <person name="Molpeceres G."/>
            <person name="Ruiz-Duenas F.J."/>
            <person name="Serrano A."/>
            <person name="Henrissat B."/>
            <person name="Drula E."/>
            <person name="Hughes K.W."/>
            <person name="Mata J.L."/>
            <person name="Ishikawa N.K."/>
            <person name="Vargas-Isla R."/>
            <person name="Ushijima S."/>
            <person name="Smith C.A."/>
            <person name="Ahrendt S."/>
            <person name="Andreopoulos W."/>
            <person name="He G."/>
            <person name="Labutti K."/>
            <person name="Lipzen A."/>
            <person name="Ng V."/>
            <person name="Sandor L."/>
            <person name="Barry K."/>
            <person name="Martinez A.T."/>
            <person name="Xiao Y."/>
            <person name="Gibbons J.G."/>
            <person name="Terashima K."/>
            <person name="Hibbett D.S."/>
            <person name="Grigoriev I.V."/>
        </authorList>
    </citation>
    <scope>NUCLEOTIDE SEQUENCE</scope>
    <source>
        <strain evidence="2">TFB10827</strain>
    </source>
</reference>
<feature type="transmembrane region" description="Helical" evidence="1">
    <location>
        <begin position="16"/>
        <end position="35"/>
    </location>
</feature>
<proteinExistence type="predicted"/>
<organism evidence="2 3">
    <name type="scientific">Lentinula boryana</name>
    <dbReference type="NCBI Taxonomy" id="40481"/>
    <lineage>
        <taxon>Eukaryota</taxon>
        <taxon>Fungi</taxon>
        <taxon>Dikarya</taxon>
        <taxon>Basidiomycota</taxon>
        <taxon>Agaricomycotina</taxon>
        <taxon>Agaricomycetes</taxon>
        <taxon>Agaricomycetidae</taxon>
        <taxon>Agaricales</taxon>
        <taxon>Marasmiineae</taxon>
        <taxon>Omphalotaceae</taxon>
        <taxon>Lentinula</taxon>
    </lineage>
</organism>
<evidence type="ECO:0000313" key="3">
    <source>
        <dbReference type="Proteomes" id="UP001163828"/>
    </source>
</evidence>
<keyword evidence="1" id="KW-0812">Transmembrane</keyword>
<gene>
    <name evidence="2" type="ORF">F5050DRAFT_170473</name>
</gene>
<keyword evidence="1" id="KW-1133">Transmembrane helix</keyword>